<dbReference type="AlphaFoldDB" id="A0A2S0UMW9"/>
<protein>
    <submittedName>
        <fullName evidence="2">Glycosyl transferase family 2</fullName>
    </submittedName>
</protein>
<dbReference type="InterPro" id="IPR001173">
    <property type="entry name" value="Glyco_trans_2-like"/>
</dbReference>
<dbReference type="Pfam" id="PF00535">
    <property type="entry name" value="Glycos_transf_2"/>
    <property type="match status" value="1"/>
</dbReference>
<dbReference type="RefSeq" id="WP_108435981.1">
    <property type="nucleotide sequence ID" value="NZ_CP028918.1"/>
</dbReference>
<dbReference type="OrthoDB" id="5291101at2"/>
<name>A0A2S0UMW9_9RHOB</name>
<reference evidence="2 3" key="1">
    <citation type="submission" date="2018-04" db="EMBL/GenBank/DDBJ databases">
        <title>Genome sequencing of Gemmobacter.</title>
        <authorList>
            <person name="Yi H."/>
            <person name="Baek M.-G."/>
        </authorList>
    </citation>
    <scope>NUCLEOTIDE SEQUENCE [LARGE SCALE GENOMIC DNA]</scope>
    <source>
        <strain evidence="2 3">HYN0069</strain>
    </source>
</reference>
<dbReference type="InterPro" id="IPR029044">
    <property type="entry name" value="Nucleotide-diphossugar_trans"/>
</dbReference>
<keyword evidence="2" id="KW-0808">Transferase</keyword>
<accession>A0A2S0UMW9</accession>
<dbReference type="KEGG" id="geh:HYN69_12205"/>
<dbReference type="InterPro" id="IPR050834">
    <property type="entry name" value="Glycosyltransf_2"/>
</dbReference>
<gene>
    <name evidence="2" type="ORF">HYN69_12205</name>
</gene>
<dbReference type="Proteomes" id="UP000244496">
    <property type="component" value="Chromosome"/>
</dbReference>
<proteinExistence type="predicted"/>
<dbReference type="EMBL" id="CP028918">
    <property type="protein sequence ID" value="AWB49164.1"/>
    <property type="molecule type" value="Genomic_DNA"/>
</dbReference>
<sequence length="243" mass="26555">MRTAVIIPTYNRAAFLPHAIGSVLRQGAVDEIDVIVVDDGSQDGTPAVLAALARDHANLLVVRQANAGVAAARNAGLAALTARHDLVSFLDSDDVMPAGRIAADAAVLRDRPELDLTYGRMLLVDALDYARLAPTEGARRADVVGISLSAALMRRRVIERVGRVDESFRQAEDTDYLLRVFEAGLRFEQTATVCVYYLQHGANMTRDLAEVRRYFVRALHLSVRRRAADPALRLVKPDFALAP</sequence>
<dbReference type="PANTHER" id="PTHR43685">
    <property type="entry name" value="GLYCOSYLTRANSFERASE"/>
    <property type="match status" value="1"/>
</dbReference>
<dbReference type="Gene3D" id="3.90.550.10">
    <property type="entry name" value="Spore Coat Polysaccharide Biosynthesis Protein SpsA, Chain A"/>
    <property type="match status" value="1"/>
</dbReference>
<dbReference type="GO" id="GO:0016740">
    <property type="term" value="F:transferase activity"/>
    <property type="evidence" value="ECO:0007669"/>
    <property type="project" value="UniProtKB-KW"/>
</dbReference>
<feature type="domain" description="Glycosyltransferase 2-like" evidence="1">
    <location>
        <begin position="5"/>
        <end position="101"/>
    </location>
</feature>
<dbReference type="PANTHER" id="PTHR43685:SF2">
    <property type="entry name" value="GLYCOSYLTRANSFERASE 2-LIKE DOMAIN-CONTAINING PROTEIN"/>
    <property type="match status" value="1"/>
</dbReference>
<evidence type="ECO:0000259" key="1">
    <source>
        <dbReference type="Pfam" id="PF00535"/>
    </source>
</evidence>
<keyword evidence="3" id="KW-1185">Reference proteome</keyword>
<evidence type="ECO:0000313" key="2">
    <source>
        <dbReference type="EMBL" id="AWB49164.1"/>
    </source>
</evidence>
<organism evidence="2 3">
    <name type="scientific">Paragemmobacter aquarius</name>
    <dbReference type="NCBI Taxonomy" id="2169400"/>
    <lineage>
        <taxon>Bacteria</taxon>
        <taxon>Pseudomonadati</taxon>
        <taxon>Pseudomonadota</taxon>
        <taxon>Alphaproteobacteria</taxon>
        <taxon>Rhodobacterales</taxon>
        <taxon>Paracoccaceae</taxon>
        <taxon>Paragemmobacter</taxon>
    </lineage>
</organism>
<dbReference type="SUPFAM" id="SSF53448">
    <property type="entry name" value="Nucleotide-diphospho-sugar transferases"/>
    <property type="match status" value="1"/>
</dbReference>
<evidence type="ECO:0000313" key="3">
    <source>
        <dbReference type="Proteomes" id="UP000244496"/>
    </source>
</evidence>